<evidence type="ECO:0000256" key="2">
    <source>
        <dbReference type="ARBA" id="ARBA00022490"/>
    </source>
</evidence>
<evidence type="ECO:0000256" key="4">
    <source>
        <dbReference type="ARBA" id="ARBA00022737"/>
    </source>
</evidence>
<proteinExistence type="predicted"/>
<evidence type="ECO:0000313" key="6">
    <source>
        <dbReference type="Proteomes" id="UP000565754"/>
    </source>
</evidence>
<keyword evidence="4" id="KW-0677">Repeat</keyword>
<feature type="non-terminal residue" evidence="5">
    <location>
        <position position="489"/>
    </location>
</feature>
<evidence type="ECO:0000256" key="3">
    <source>
        <dbReference type="ARBA" id="ARBA00022614"/>
    </source>
</evidence>
<dbReference type="Proteomes" id="UP000565754">
    <property type="component" value="Unassembled WGS sequence"/>
</dbReference>
<protein>
    <submittedName>
        <fullName evidence="5">LRC14 protein</fullName>
    </submittedName>
</protein>
<sequence length="489" mass="55016">MESLVFHCARHIVAQRPLPALPPHLYPVIFKVAFRDGRALVLQDLVATWPFPELHFKRLVGHLEEWSDDPFGDCIRAIIQGVVAQLRQELEEPGRQSRFRLRVLDMTGVPDDPDESWFCSSTKALATACVELSKHQQEFQRHRPKQQNGCSGASTAAAALQPPSMDVLIDLHVGKYSYEILYDALQTRATGPLRLTFREFHVQDISPSKIVTLLESLDPPGLRRVGLFCNFFGFPELLEILPHLLRFPELRSLELQDVGMYGQHLRPESPNGIRDVGRQLGMLSSLRELNLTGTRLSGNLSQILCDLQDRLESLELSYCSLLPADLTFLSQSFHAPALKRLDLSGHNVSQGLLEPLRLLLEEFSASLLHLDLTDCHVDDSHLNVLLPTLLRCSHLRFLGLYGNSLSTAALKNLLQKTLELPDLHLVVYPSPKDCYRLELWGSVSGLVEDEELLAVTTAEISQLVANSGRTDLIWTHNLDSHEIPDYFSL</sequence>
<keyword evidence="2" id="KW-0963">Cytoplasm</keyword>
<organism evidence="5 6">
    <name type="scientific">Oenanthe oenanthe</name>
    <name type="common">Northern wheatear</name>
    <dbReference type="NCBI Taxonomy" id="279966"/>
    <lineage>
        <taxon>Eukaryota</taxon>
        <taxon>Metazoa</taxon>
        <taxon>Chordata</taxon>
        <taxon>Craniata</taxon>
        <taxon>Vertebrata</taxon>
        <taxon>Euteleostomi</taxon>
        <taxon>Archelosauria</taxon>
        <taxon>Archosauria</taxon>
        <taxon>Dinosauria</taxon>
        <taxon>Saurischia</taxon>
        <taxon>Theropoda</taxon>
        <taxon>Coelurosauria</taxon>
        <taxon>Aves</taxon>
        <taxon>Neognathae</taxon>
        <taxon>Neoaves</taxon>
        <taxon>Telluraves</taxon>
        <taxon>Australaves</taxon>
        <taxon>Passeriformes</taxon>
        <taxon>Muscicapidae</taxon>
        <taxon>Oenanthe</taxon>
    </lineage>
</organism>
<feature type="non-terminal residue" evidence="5">
    <location>
        <position position="1"/>
    </location>
</feature>
<gene>
    <name evidence="5" type="primary">Lrrc14_10</name>
    <name evidence="5" type="ORF">OENOEN_R14723</name>
</gene>
<comment type="caution">
    <text evidence="5">The sequence shown here is derived from an EMBL/GenBank/DDBJ whole genome shotgun (WGS) entry which is preliminary data.</text>
</comment>
<keyword evidence="3" id="KW-0433">Leucine-rich repeat</keyword>
<dbReference type="Gene3D" id="3.80.10.10">
    <property type="entry name" value="Ribonuclease Inhibitor"/>
    <property type="match status" value="1"/>
</dbReference>
<dbReference type="InterPro" id="IPR032675">
    <property type="entry name" value="LRR_dom_sf"/>
</dbReference>
<dbReference type="InterPro" id="IPR050694">
    <property type="entry name" value="LRRC14/PRAME"/>
</dbReference>
<reference evidence="5 6" key="1">
    <citation type="submission" date="2019-09" db="EMBL/GenBank/DDBJ databases">
        <title>Bird 10,000 Genomes (B10K) Project - Family phase.</title>
        <authorList>
            <person name="Zhang G."/>
        </authorList>
    </citation>
    <scope>NUCLEOTIDE SEQUENCE [LARGE SCALE GENOMIC DNA]</scope>
    <source>
        <strain evidence="5">B10K-DU-001-74</strain>
        <tissue evidence="5">Muscle</tissue>
    </source>
</reference>
<comment type="subcellular location">
    <subcellularLocation>
        <location evidence="1">Cytoplasm</location>
    </subcellularLocation>
</comment>
<accession>A0A7L1E6S4</accession>
<dbReference type="SUPFAM" id="SSF52047">
    <property type="entry name" value="RNI-like"/>
    <property type="match status" value="1"/>
</dbReference>
<dbReference type="PANTHER" id="PTHR14224">
    <property type="entry name" value="SIMILAR TO PREFERENTIALLY EXPRESSED ANTIGEN IN MELANOMA-LIKE 3"/>
    <property type="match status" value="1"/>
</dbReference>
<dbReference type="PANTHER" id="PTHR14224:SF9">
    <property type="entry name" value="LEUCINE-RICH REPEAT-CONTAINING PROTEIN 14"/>
    <property type="match status" value="1"/>
</dbReference>
<evidence type="ECO:0000256" key="1">
    <source>
        <dbReference type="ARBA" id="ARBA00004496"/>
    </source>
</evidence>
<name>A0A7L1E6S4_OENON</name>
<dbReference type="AlphaFoldDB" id="A0A7L1E6S4"/>
<dbReference type="GO" id="GO:0005737">
    <property type="term" value="C:cytoplasm"/>
    <property type="evidence" value="ECO:0007669"/>
    <property type="project" value="UniProtKB-SubCell"/>
</dbReference>
<evidence type="ECO:0000313" key="5">
    <source>
        <dbReference type="EMBL" id="NXM85021.1"/>
    </source>
</evidence>
<keyword evidence="6" id="KW-1185">Reference proteome</keyword>
<dbReference type="EMBL" id="VXBF01006985">
    <property type="protein sequence ID" value="NXM85021.1"/>
    <property type="molecule type" value="Genomic_DNA"/>
</dbReference>